<protein>
    <submittedName>
        <fullName evidence="3">GAF domain-like protein</fullName>
    </submittedName>
</protein>
<dbReference type="Pfam" id="PF13185">
    <property type="entry name" value="GAF_2"/>
    <property type="match status" value="1"/>
</dbReference>
<gene>
    <name evidence="3" type="ORF">RHS04_07587</name>
</gene>
<dbReference type="Gene3D" id="3.30.450.40">
    <property type="match status" value="1"/>
</dbReference>
<dbReference type="SUPFAM" id="SSF55781">
    <property type="entry name" value="GAF domain-like"/>
    <property type="match status" value="1"/>
</dbReference>
<dbReference type="InterPro" id="IPR003018">
    <property type="entry name" value="GAF"/>
</dbReference>
<dbReference type="InterPro" id="IPR051330">
    <property type="entry name" value="Phosphatase_reg/MetRdx"/>
</dbReference>
<dbReference type="Proteomes" id="UP000650582">
    <property type="component" value="Unassembled WGS sequence"/>
</dbReference>
<organism evidence="3 4">
    <name type="scientific">Rhizoctonia solani</name>
    <dbReference type="NCBI Taxonomy" id="456999"/>
    <lineage>
        <taxon>Eukaryota</taxon>
        <taxon>Fungi</taxon>
        <taxon>Dikarya</taxon>
        <taxon>Basidiomycota</taxon>
        <taxon>Agaricomycotina</taxon>
        <taxon>Agaricomycetes</taxon>
        <taxon>Cantharellales</taxon>
        <taxon>Ceratobasidiaceae</taxon>
        <taxon>Rhizoctonia</taxon>
    </lineage>
</organism>
<dbReference type="EMBL" id="JACYCC010000136">
    <property type="protein sequence ID" value="KAF8673849.1"/>
    <property type="molecule type" value="Genomic_DNA"/>
</dbReference>
<sequence length="198" mass="21280">MPHADSSYLPDSVITKAQLWAHIHEQLGYLIASQRQWIPSGTDCQVSNLANASSLIYHSLASFPEFGTGDSAVNWSGFYLASEFVPHSKPDPSGPRLLLGPFCGRPACQFIRAQPGKGVCADAFVNKSTVLVKDVEAYPGHIACDGGTRSEIVSPIFAADGRVVGVLDLDCLKEGAFEEVDREGVEKIAKLLGEGCDW</sequence>
<evidence type="ECO:0000256" key="1">
    <source>
        <dbReference type="ARBA" id="ARBA00038454"/>
    </source>
</evidence>
<dbReference type="GO" id="GO:0033745">
    <property type="term" value="F:L-methionine-(R)-S-oxide reductase activity"/>
    <property type="evidence" value="ECO:0007669"/>
    <property type="project" value="TreeGrafter"/>
</dbReference>
<comment type="similarity">
    <text evidence="1">Belongs to the free Met sulfoxide reductase family.</text>
</comment>
<dbReference type="PANTHER" id="PTHR21021:SF15">
    <property type="entry name" value="FREE METHIONINE-R-SULFOXIDE REDUCTASE"/>
    <property type="match status" value="1"/>
</dbReference>
<comment type="caution">
    <text evidence="3">The sequence shown here is derived from an EMBL/GenBank/DDBJ whole genome shotgun (WGS) entry which is preliminary data.</text>
</comment>
<dbReference type="AlphaFoldDB" id="A0A8H7H388"/>
<evidence type="ECO:0000313" key="3">
    <source>
        <dbReference type="EMBL" id="KAF8673849.1"/>
    </source>
</evidence>
<name>A0A8H7H388_9AGAM</name>
<dbReference type="InterPro" id="IPR000614">
    <property type="entry name" value="FRMsr_CS"/>
</dbReference>
<dbReference type="PROSITE" id="PS01320">
    <property type="entry name" value="UPF0067"/>
    <property type="match status" value="1"/>
</dbReference>
<feature type="domain" description="GAF" evidence="2">
    <location>
        <begin position="97"/>
        <end position="193"/>
    </location>
</feature>
<dbReference type="GO" id="GO:0005829">
    <property type="term" value="C:cytosol"/>
    <property type="evidence" value="ECO:0007669"/>
    <property type="project" value="TreeGrafter"/>
</dbReference>
<reference evidence="3" key="1">
    <citation type="submission" date="2020-09" db="EMBL/GenBank/DDBJ databases">
        <title>Comparative genome analyses of four rice-infecting Rhizoctonia solani isolates reveal extensive enrichment of homogalacturonan modification genes.</title>
        <authorList>
            <person name="Lee D.-Y."/>
            <person name="Jeon J."/>
            <person name="Kim K.-T."/>
            <person name="Cheong K."/>
            <person name="Song H."/>
            <person name="Choi G."/>
            <person name="Ko J."/>
            <person name="Opiyo S.O."/>
            <person name="Zuo S."/>
            <person name="Madhav S."/>
            <person name="Lee Y.-H."/>
            <person name="Wang G.-L."/>
        </authorList>
    </citation>
    <scope>NUCLEOTIDE SEQUENCE</scope>
    <source>
        <strain evidence="3">AG1-IA YN-7</strain>
    </source>
</reference>
<dbReference type="InterPro" id="IPR029016">
    <property type="entry name" value="GAF-like_dom_sf"/>
</dbReference>
<evidence type="ECO:0000313" key="4">
    <source>
        <dbReference type="Proteomes" id="UP000650582"/>
    </source>
</evidence>
<proteinExistence type="inferred from homology"/>
<accession>A0A8H7H388</accession>
<dbReference type="PANTHER" id="PTHR21021">
    <property type="entry name" value="GAF/PUTATIVE CYTOSKELETAL PROTEIN"/>
    <property type="match status" value="1"/>
</dbReference>
<evidence type="ECO:0000259" key="2">
    <source>
        <dbReference type="Pfam" id="PF13185"/>
    </source>
</evidence>